<dbReference type="AlphaFoldDB" id="A0A9D1EEL2"/>
<name>A0A9D1EEL2_9FIRM</name>
<evidence type="ECO:0000313" key="3">
    <source>
        <dbReference type="Proteomes" id="UP000824201"/>
    </source>
</evidence>
<reference evidence="2" key="1">
    <citation type="submission" date="2020-10" db="EMBL/GenBank/DDBJ databases">
        <authorList>
            <person name="Gilroy R."/>
        </authorList>
    </citation>
    <scope>NUCLEOTIDE SEQUENCE</scope>
    <source>
        <strain evidence="2">ChiW13-3771</strain>
    </source>
</reference>
<dbReference type="Proteomes" id="UP000824201">
    <property type="component" value="Unassembled WGS sequence"/>
</dbReference>
<gene>
    <name evidence="2" type="ORF">IAC96_06815</name>
</gene>
<dbReference type="EMBL" id="DVHN01000078">
    <property type="protein sequence ID" value="HIR88646.1"/>
    <property type="molecule type" value="Genomic_DNA"/>
</dbReference>
<organism evidence="2 3">
    <name type="scientific">Candidatus Fimimorpha faecalis</name>
    <dbReference type="NCBI Taxonomy" id="2840824"/>
    <lineage>
        <taxon>Bacteria</taxon>
        <taxon>Bacillati</taxon>
        <taxon>Bacillota</taxon>
        <taxon>Clostridia</taxon>
        <taxon>Eubacteriales</taxon>
        <taxon>Candidatus Fimimorpha</taxon>
    </lineage>
</organism>
<proteinExistence type="predicted"/>
<dbReference type="Pfam" id="PF14192">
    <property type="entry name" value="DUF4314"/>
    <property type="match status" value="1"/>
</dbReference>
<protein>
    <submittedName>
        <fullName evidence="2">DUF4314 domain-containing protein</fullName>
    </submittedName>
</protein>
<accession>A0A9D1EEL2</accession>
<feature type="domain" description="DUF4314" evidence="1">
    <location>
        <begin position="11"/>
        <end position="53"/>
    </location>
</feature>
<evidence type="ECO:0000313" key="2">
    <source>
        <dbReference type="EMBL" id="HIR88646.1"/>
    </source>
</evidence>
<comment type="caution">
    <text evidence="2">The sequence shown here is derived from an EMBL/GenBank/DDBJ whole genome shotgun (WGS) entry which is preliminary data.</text>
</comment>
<sequence>MNEWERLHQQAKRYQAEYPPGTRIMLLSMGRDPCPVEDQTRGTVKVVDDIGTL</sequence>
<feature type="non-terminal residue" evidence="2">
    <location>
        <position position="53"/>
    </location>
</feature>
<evidence type="ECO:0000259" key="1">
    <source>
        <dbReference type="Pfam" id="PF14192"/>
    </source>
</evidence>
<reference evidence="2" key="2">
    <citation type="journal article" date="2021" name="PeerJ">
        <title>Extensive microbial diversity within the chicken gut microbiome revealed by metagenomics and culture.</title>
        <authorList>
            <person name="Gilroy R."/>
            <person name="Ravi A."/>
            <person name="Getino M."/>
            <person name="Pursley I."/>
            <person name="Horton D.L."/>
            <person name="Alikhan N.F."/>
            <person name="Baker D."/>
            <person name="Gharbi K."/>
            <person name="Hall N."/>
            <person name="Watson M."/>
            <person name="Adriaenssens E.M."/>
            <person name="Foster-Nyarko E."/>
            <person name="Jarju S."/>
            <person name="Secka A."/>
            <person name="Antonio M."/>
            <person name="Oren A."/>
            <person name="Chaudhuri R.R."/>
            <person name="La Ragione R."/>
            <person name="Hildebrand F."/>
            <person name="Pallen M.J."/>
        </authorList>
    </citation>
    <scope>NUCLEOTIDE SEQUENCE</scope>
    <source>
        <strain evidence="2">ChiW13-3771</strain>
    </source>
</reference>
<dbReference type="InterPro" id="IPR025463">
    <property type="entry name" value="DUF4314"/>
</dbReference>